<keyword evidence="2" id="KW-0805">Transcription regulation</keyword>
<dbReference type="InterPro" id="IPR009061">
    <property type="entry name" value="DNA-bd_dom_put_sf"/>
</dbReference>
<dbReference type="PROSITE" id="PS50937">
    <property type="entry name" value="HTH_MERR_2"/>
    <property type="match status" value="1"/>
</dbReference>
<gene>
    <name evidence="6" type="ORF">GO986_02910</name>
</gene>
<dbReference type="SMART" id="SM00422">
    <property type="entry name" value="HTH_MERR"/>
    <property type="match status" value="1"/>
</dbReference>
<keyword evidence="3" id="KW-0238">DNA-binding</keyword>
<dbReference type="Gene3D" id="1.10.1660.10">
    <property type="match status" value="1"/>
</dbReference>
<dbReference type="PANTHER" id="PTHR30204:SF69">
    <property type="entry name" value="MERR-FAMILY TRANSCRIPTIONAL REGULATOR"/>
    <property type="match status" value="1"/>
</dbReference>
<protein>
    <submittedName>
        <fullName evidence="6">MerR family transcriptional regulator</fullName>
    </submittedName>
</protein>
<evidence type="ECO:0000256" key="4">
    <source>
        <dbReference type="ARBA" id="ARBA00023163"/>
    </source>
</evidence>
<dbReference type="PROSITE" id="PS00552">
    <property type="entry name" value="HTH_MERR_1"/>
    <property type="match status" value="1"/>
</dbReference>
<dbReference type="AlphaFoldDB" id="A0A7C9HPX6"/>
<dbReference type="PANTHER" id="PTHR30204">
    <property type="entry name" value="REDOX-CYCLING DRUG-SENSING TRANSCRIPTIONAL ACTIVATOR SOXR"/>
    <property type="match status" value="1"/>
</dbReference>
<evidence type="ECO:0000313" key="6">
    <source>
        <dbReference type="EMBL" id="MVN85709.1"/>
    </source>
</evidence>
<keyword evidence="4" id="KW-0804">Transcription</keyword>
<dbReference type="Pfam" id="PF13411">
    <property type="entry name" value="MerR_1"/>
    <property type="match status" value="1"/>
</dbReference>
<organism evidence="6 7">
    <name type="scientific">Deinococcus arboris</name>
    <dbReference type="NCBI Taxonomy" id="2682977"/>
    <lineage>
        <taxon>Bacteria</taxon>
        <taxon>Thermotogati</taxon>
        <taxon>Deinococcota</taxon>
        <taxon>Deinococci</taxon>
        <taxon>Deinococcales</taxon>
        <taxon>Deinococcaceae</taxon>
        <taxon>Deinococcus</taxon>
    </lineage>
</organism>
<keyword evidence="7" id="KW-1185">Reference proteome</keyword>
<evidence type="ECO:0000256" key="1">
    <source>
        <dbReference type="ARBA" id="ARBA00022491"/>
    </source>
</evidence>
<evidence type="ECO:0000313" key="7">
    <source>
        <dbReference type="Proteomes" id="UP000483286"/>
    </source>
</evidence>
<feature type="domain" description="HTH merR-type" evidence="5">
    <location>
        <begin position="1"/>
        <end position="68"/>
    </location>
</feature>
<accession>A0A7C9HPX6</accession>
<reference evidence="6 7" key="1">
    <citation type="submission" date="2019-12" db="EMBL/GenBank/DDBJ databases">
        <title>Deinococcus sp. HMF7620 Genome sequencing and assembly.</title>
        <authorList>
            <person name="Kang H."/>
            <person name="Kim H."/>
            <person name="Joh K."/>
        </authorList>
    </citation>
    <scope>NUCLEOTIDE SEQUENCE [LARGE SCALE GENOMIC DNA]</scope>
    <source>
        <strain evidence="6 7">HMF7620</strain>
    </source>
</reference>
<dbReference type="InterPro" id="IPR047057">
    <property type="entry name" value="MerR_fam"/>
</dbReference>
<keyword evidence="1" id="KW-0678">Repressor</keyword>
<dbReference type="EMBL" id="WQLB01000003">
    <property type="protein sequence ID" value="MVN85709.1"/>
    <property type="molecule type" value="Genomic_DNA"/>
</dbReference>
<dbReference type="GO" id="GO:0003700">
    <property type="term" value="F:DNA-binding transcription factor activity"/>
    <property type="evidence" value="ECO:0007669"/>
    <property type="project" value="InterPro"/>
</dbReference>
<comment type="caution">
    <text evidence="6">The sequence shown here is derived from an EMBL/GenBank/DDBJ whole genome shotgun (WGS) entry which is preliminary data.</text>
</comment>
<sequence>MQIGQLAHRTQVSARALRHYDRLGLLASSRTENGYRVFTEADVDQVRLIRLFLSVGFRLDEIRHSAPCFQNGSVDDLTVPTADVLAFYQRKLTEVDAHLSAVQRMRDTLHAQMRRLQEQMDNASPDHPPSVHP</sequence>
<evidence type="ECO:0000256" key="3">
    <source>
        <dbReference type="ARBA" id="ARBA00023125"/>
    </source>
</evidence>
<dbReference type="Proteomes" id="UP000483286">
    <property type="component" value="Unassembled WGS sequence"/>
</dbReference>
<dbReference type="SUPFAM" id="SSF46955">
    <property type="entry name" value="Putative DNA-binding domain"/>
    <property type="match status" value="1"/>
</dbReference>
<dbReference type="InterPro" id="IPR000551">
    <property type="entry name" value="MerR-type_HTH_dom"/>
</dbReference>
<dbReference type="PRINTS" id="PR00040">
    <property type="entry name" value="HTHMERR"/>
</dbReference>
<dbReference type="RefSeq" id="WP_369409107.1">
    <property type="nucleotide sequence ID" value="NZ_WQLB01000003.1"/>
</dbReference>
<evidence type="ECO:0000259" key="5">
    <source>
        <dbReference type="PROSITE" id="PS50937"/>
    </source>
</evidence>
<name>A0A7C9HPX6_9DEIO</name>
<dbReference type="GO" id="GO:0003677">
    <property type="term" value="F:DNA binding"/>
    <property type="evidence" value="ECO:0007669"/>
    <property type="project" value="UniProtKB-KW"/>
</dbReference>
<proteinExistence type="predicted"/>
<evidence type="ECO:0000256" key="2">
    <source>
        <dbReference type="ARBA" id="ARBA00023015"/>
    </source>
</evidence>